<dbReference type="EC" id="5.4.4.2" evidence="3"/>
<evidence type="ECO:0000313" key="8">
    <source>
        <dbReference type="Proteomes" id="UP000077748"/>
    </source>
</evidence>
<reference evidence="7 8" key="1">
    <citation type="submission" date="2016-05" db="EMBL/GenBank/DDBJ databases">
        <title>Genome Sequence of Pseudomonas citronellolis Strain SJTE-3, an Estrogens and Persistent Organic Pollutants degradation strain.</title>
        <authorList>
            <person name="Liang R."/>
        </authorList>
    </citation>
    <scope>NUCLEOTIDE SEQUENCE [LARGE SCALE GENOMIC DNA]</scope>
    <source>
        <strain evidence="7 8">SJTE-3</strain>
    </source>
</reference>
<name>A0A1A9KD72_9PSED</name>
<dbReference type="InterPro" id="IPR004561">
    <property type="entry name" value="IsoChor_synthase"/>
</dbReference>
<dbReference type="NCBIfam" id="NF005459">
    <property type="entry name" value="PRK07054.1"/>
    <property type="match status" value="1"/>
</dbReference>
<dbReference type="AlphaFoldDB" id="A0A1A9KD72"/>
<dbReference type="PANTHER" id="PTHR42839:SF2">
    <property type="entry name" value="ISOCHORISMATE SYNTHASE ENTC"/>
    <property type="match status" value="1"/>
</dbReference>
<comment type="catalytic activity">
    <reaction evidence="1">
        <text>chorismate = isochorismate</text>
        <dbReference type="Rhea" id="RHEA:18985"/>
        <dbReference type="ChEBI" id="CHEBI:29748"/>
        <dbReference type="ChEBI" id="CHEBI:29780"/>
        <dbReference type="EC" id="5.4.4.2"/>
    </reaction>
</comment>
<evidence type="ECO:0000313" key="7">
    <source>
        <dbReference type="EMBL" id="ANI15434.1"/>
    </source>
</evidence>
<comment type="similarity">
    <text evidence="2">Belongs to the isochorismate synthase family.</text>
</comment>
<feature type="domain" description="Chorismate-utilising enzyme C-terminal" evidence="6">
    <location>
        <begin position="200"/>
        <end position="451"/>
    </location>
</feature>
<evidence type="ECO:0000256" key="5">
    <source>
        <dbReference type="ARBA" id="ARBA00041564"/>
    </source>
</evidence>
<evidence type="ECO:0000256" key="4">
    <source>
        <dbReference type="ARBA" id="ARBA00023235"/>
    </source>
</evidence>
<dbReference type="InterPro" id="IPR015890">
    <property type="entry name" value="Chorismate_C"/>
</dbReference>
<dbReference type="PRINTS" id="PR00095">
    <property type="entry name" value="ANTSNTHASEI"/>
</dbReference>
<dbReference type="EMBL" id="CP015878">
    <property type="protein sequence ID" value="ANI15434.1"/>
    <property type="molecule type" value="Genomic_DNA"/>
</dbReference>
<organism evidence="7 8">
    <name type="scientific">Pseudomonas citronellolis</name>
    <dbReference type="NCBI Taxonomy" id="53408"/>
    <lineage>
        <taxon>Bacteria</taxon>
        <taxon>Pseudomonadati</taxon>
        <taxon>Pseudomonadota</taxon>
        <taxon>Gammaproteobacteria</taxon>
        <taxon>Pseudomonadales</taxon>
        <taxon>Pseudomonadaceae</taxon>
        <taxon>Pseudomonas</taxon>
    </lineage>
</organism>
<dbReference type="PANTHER" id="PTHR42839">
    <property type="entry name" value="ISOCHORISMATE SYNTHASE ENTC"/>
    <property type="match status" value="1"/>
</dbReference>
<dbReference type="RefSeq" id="WP_064583254.1">
    <property type="nucleotide sequence ID" value="NZ_BDGS01000001.1"/>
</dbReference>
<evidence type="ECO:0000259" key="6">
    <source>
        <dbReference type="Pfam" id="PF00425"/>
    </source>
</evidence>
<gene>
    <name evidence="7" type="ORF">A9C11_16265</name>
</gene>
<dbReference type="SUPFAM" id="SSF56322">
    <property type="entry name" value="ADC synthase"/>
    <property type="match status" value="1"/>
</dbReference>
<dbReference type="InterPro" id="IPR019999">
    <property type="entry name" value="Anth_synth_I-like"/>
</dbReference>
<sequence length="471" mass="50760">MSTEPFDELRASFSAAASQAREQGRPVLAVSSTACAELDPVRLFAANRQVFGQSLLWRAGEGAEAMAGFGCTQEISPPPAGRFAASAEAWRELLARTSWRGACPPRLCGGFAFDARAPAAPHWRAFASTSLVLPRILYLRRAGRSFLAFSRWLEPGADVDAAVRELRADWSTLLARYLHRPRCPAALEEAESSEALDAGDWQARVAAAVARIVQGELRKVVLAREVRLHAAGGFPCGQVLERLAQAGPSACLFAFDRGGSCFLGATPERLLRVAAGELDTVALAGTLARGATPQEDARLGAALLNSAKDRHEHALVVECLREALSPYCERLHIEAQPRLHRLARVQHLLTPVRGQLRPGVDVLDLVAALHPTPAVGGLPREAALEHIRRHEGMERGWYAAPVGWLDAAGDAEFCVALRSALVRGDTAHLFAGCGIVAASEPQAEYRETCLKLRTMQDALAPLAQAPQRRLS</sequence>
<evidence type="ECO:0000256" key="3">
    <source>
        <dbReference type="ARBA" id="ARBA00012824"/>
    </source>
</evidence>
<dbReference type="Pfam" id="PF00425">
    <property type="entry name" value="Chorismate_bind"/>
    <property type="match status" value="1"/>
</dbReference>
<evidence type="ECO:0000256" key="2">
    <source>
        <dbReference type="ARBA" id="ARBA00005297"/>
    </source>
</evidence>
<dbReference type="NCBIfam" id="TIGR00543">
    <property type="entry name" value="isochor_syn"/>
    <property type="match status" value="1"/>
</dbReference>
<dbReference type="Gene3D" id="3.60.120.10">
    <property type="entry name" value="Anthranilate synthase"/>
    <property type="match status" value="1"/>
</dbReference>
<keyword evidence="4" id="KW-0413">Isomerase</keyword>
<dbReference type="InterPro" id="IPR005801">
    <property type="entry name" value="ADC_synthase"/>
</dbReference>
<protein>
    <recommendedName>
        <fullName evidence="3">isochorismate synthase</fullName>
        <ecNumber evidence="3">5.4.4.2</ecNumber>
    </recommendedName>
    <alternativeName>
        <fullName evidence="5">Isochorismate mutase</fullName>
    </alternativeName>
</protein>
<accession>A0A1A9KD72</accession>
<proteinExistence type="inferred from homology"/>
<evidence type="ECO:0000256" key="1">
    <source>
        <dbReference type="ARBA" id="ARBA00000799"/>
    </source>
</evidence>
<dbReference type="Proteomes" id="UP000077748">
    <property type="component" value="Chromosome"/>
</dbReference>
<dbReference type="GO" id="GO:0008909">
    <property type="term" value="F:isochorismate synthase activity"/>
    <property type="evidence" value="ECO:0007669"/>
    <property type="project" value="UniProtKB-EC"/>
</dbReference>